<dbReference type="InterPro" id="IPR025293">
    <property type="entry name" value="YfiR/HmsC-like"/>
</dbReference>
<accession>A0A5C7FZ94</accession>
<comment type="caution">
    <text evidence="1">The sequence shown here is derived from an EMBL/GenBank/DDBJ whole genome shotgun (WGS) entry which is preliminary data.</text>
</comment>
<evidence type="ECO:0000313" key="1">
    <source>
        <dbReference type="EMBL" id="TXG00286.1"/>
    </source>
</evidence>
<dbReference type="EMBL" id="VPFD01000008">
    <property type="protein sequence ID" value="TXG00286.1"/>
    <property type="molecule type" value="Genomic_DNA"/>
</dbReference>
<keyword evidence="2" id="KW-1185">Reference proteome</keyword>
<dbReference type="Proteomes" id="UP000321413">
    <property type="component" value="Unassembled WGS sequence"/>
</dbReference>
<sequence length="198" mass="21384">MDSMTITQPERPQRRLACRALALPLLLAGVGAPLLPVAAQSAAPALERRVKAAFLYKFLGYADFPPQAFADAATPFTLGVFGAEDMAAELTRIATGRMVAGRTIVVRALREQDLAQPVHLLFVAGQDEARTARLLRASPAWLTVSECEGCLQHGSVINFTIVDERVRFDVSLDAAEKKNVKLSSRLLTVANRVQKGAS</sequence>
<organism evidence="1 2">
    <name type="scientific">Massilia arenae</name>
    <dbReference type="NCBI Taxonomy" id="2603288"/>
    <lineage>
        <taxon>Bacteria</taxon>
        <taxon>Pseudomonadati</taxon>
        <taxon>Pseudomonadota</taxon>
        <taxon>Betaproteobacteria</taxon>
        <taxon>Burkholderiales</taxon>
        <taxon>Oxalobacteraceae</taxon>
        <taxon>Telluria group</taxon>
        <taxon>Massilia</taxon>
    </lineage>
</organism>
<reference evidence="1 2" key="1">
    <citation type="submission" date="2019-08" db="EMBL/GenBank/DDBJ databases">
        <title>Massilia golmudensis sp. nov., isolated from sand in the Qinghai-Tibetan Plateau.</title>
        <authorList>
            <person name="Zhang B."/>
        </authorList>
    </citation>
    <scope>NUCLEOTIDE SEQUENCE [LARGE SCALE GENOMIC DNA]</scope>
    <source>
        <strain evidence="1 2">GEM5</strain>
    </source>
</reference>
<dbReference type="AlphaFoldDB" id="A0A5C7FZ94"/>
<proteinExistence type="predicted"/>
<evidence type="ECO:0000313" key="2">
    <source>
        <dbReference type="Proteomes" id="UP000321413"/>
    </source>
</evidence>
<gene>
    <name evidence="1" type="ORF">FVD38_09785</name>
</gene>
<dbReference type="Pfam" id="PF13689">
    <property type="entry name" value="DUF4154"/>
    <property type="match status" value="1"/>
</dbReference>
<protein>
    <submittedName>
        <fullName evidence="1">YfiR family protein</fullName>
    </submittedName>
</protein>
<name>A0A5C7FZ94_9BURK</name>